<feature type="region of interest" description="Disordered" evidence="1">
    <location>
        <begin position="1"/>
        <end position="50"/>
    </location>
</feature>
<proteinExistence type="predicted"/>
<sequence length="204" mass="22648">MHTLRRDGAAAAGVARMTSSGGDTPFGAARGAGVSRRGRERGDDESGMRGVQALHEVRRVQADRLLAEVARWQARLQRQHESRALLRRMFEDAAQTDEGRLVGALARNRLAHRLQLLSLLGQADQAIATTRSQVDTSRALWQAGERQCALWARLRAMRDEACAARHARAEQRVDDEAAARQWARGKSADEGDRANRSHRLREKG</sequence>
<evidence type="ECO:0000313" key="2">
    <source>
        <dbReference type="EMBL" id="SDV46937.1"/>
    </source>
</evidence>
<dbReference type="EMBL" id="FNLO01000002">
    <property type="protein sequence ID" value="SDV46937.1"/>
    <property type="molecule type" value="Genomic_DNA"/>
</dbReference>
<evidence type="ECO:0000313" key="3">
    <source>
        <dbReference type="Proteomes" id="UP000243719"/>
    </source>
</evidence>
<accession>A0A1H2PKF9</accession>
<dbReference type="Gene3D" id="1.10.287.1700">
    <property type="match status" value="1"/>
</dbReference>
<evidence type="ECO:0008006" key="4">
    <source>
        <dbReference type="Google" id="ProtNLM"/>
    </source>
</evidence>
<dbReference type="InterPro" id="IPR053716">
    <property type="entry name" value="Flag_assembly_chemotaxis_eff"/>
</dbReference>
<feature type="region of interest" description="Disordered" evidence="1">
    <location>
        <begin position="173"/>
        <end position="204"/>
    </location>
</feature>
<keyword evidence="3" id="KW-1185">Reference proteome</keyword>
<gene>
    <name evidence="2" type="ORF">SAMN05216551_102117</name>
</gene>
<dbReference type="Proteomes" id="UP000243719">
    <property type="component" value="Unassembled WGS sequence"/>
</dbReference>
<reference evidence="3" key="1">
    <citation type="submission" date="2016-09" db="EMBL/GenBank/DDBJ databases">
        <authorList>
            <person name="Varghese N."/>
            <person name="Submissions S."/>
        </authorList>
    </citation>
    <scope>NUCLEOTIDE SEQUENCE [LARGE SCALE GENOMIC DNA]</scope>
    <source>
        <strain evidence="3">JS23</strain>
    </source>
</reference>
<protein>
    <recommendedName>
        <fullName evidence="4">Flagellar FliJ protein</fullName>
    </recommendedName>
</protein>
<organism evidence="2 3">
    <name type="scientific">Chitinasiproducens palmae</name>
    <dbReference type="NCBI Taxonomy" id="1770053"/>
    <lineage>
        <taxon>Bacteria</taxon>
        <taxon>Pseudomonadati</taxon>
        <taxon>Pseudomonadota</taxon>
        <taxon>Betaproteobacteria</taxon>
        <taxon>Burkholderiales</taxon>
        <taxon>Burkholderiaceae</taxon>
        <taxon>Chitinasiproducens</taxon>
    </lineage>
</organism>
<dbReference type="AlphaFoldDB" id="A0A1H2PKF9"/>
<feature type="compositionally biased region" description="Basic and acidic residues" evidence="1">
    <location>
        <begin position="186"/>
        <end position="195"/>
    </location>
</feature>
<dbReference type="STRING" id="1770053.SAMN05216551_102117"/>
<evidence type="ECO:0000256" key="1">
    <source>
        <dbReference type="SAM" id="MobiDB-lite"/>
    </source>
</evidence>
<name>A0A1H2PKF9_9BURK</name>